<evidence type="ECO:0000256" key="1">
    <source>
        <dbReference type="SAM" id="MobiDB-lite"/>
    </source>
</evidence>
<evidence type="ECO:0000313" key="2">
    <source>
        <dbReference type="EMBL" id="CBI39430.3"/>
    </source>
</evidence>
<evidence type="ECO:0000313" key="3">
    <source>
        <dbReference type="Proteomes" id="UP000009183"/>
    </source>
</evidence>
<dbReference type="Proteomes" id="UP000009183">
    <property type="component" value="Chromosome 5"/>
</dbReference>
<feature type="compositionally biased region" description="Low complexity" evidence="1">
    <location>
        <begin position="229"/>
        <end position="250"/>
    </location>
</feature>
<dbReference type="HOGENOM" id="CLU_898374_0_0_1"/>
<proteinExistence type="predicted"/>
<dbReference type="EMBL" id="FN596745">
    <property type="protein sequence ID" value="CBI39430.3"/>
    <property type="molecule type" value="Genomic_DNA"/>
</dbReference>
<dbReference type="AlphaFoldDB" id="D7U9L6"/>
<sequence length="310" mass="33723">METWCQLAEARVPNFSAIQGTNFSILQFHDSFNLMGASFENFEPAYPQVLYISMRKSFFQVQTNQFDVLLGTIEDTRVTIRPSTIRRHAREDTPKPIWSPIASPEKRNGHPCLFPTFGIGGSKAGASSLALRRMSGITQSRKRETSVSLIGCCLLSVAYQSFSATWVALQTTSFLLFRAQCLPPSSLRRRPLWAVTWLAVWCRSALGLKTLAAAMSPAQDTPPTATRGPVASVLASSPSQSASSVSSMPSPALTARTSLSSVSWAVPTPTTTCTPPSSKWTTRRSEPSPPTPTTPPPPPPPHALHVNHPF</sequence>
<accession>D7U9L6</accession>
<feature type="compositionally biased region" description="Pro residues" evidence="1">
    <location>
        <begin position="287"/>
        <end position="302"/>
    </location>
</feature>
<gene>
    <name evidence="2" type="ordered locus">VIT_05s0062g00970</name>
</gene>
<dbReference type="InParanoid" id="D7U9L6"/>
<feature type="compositionally biased region" description="Low complexity" evidence="1">
    <location>
        <begin position="267"/>
        <end position="280"/>
    </location>
</feature>
<organism evidence="2 3">
    <name type="scientific">Vitis vinifera</name>
    <name type="common">Grape</name>
    <dbReference type="NCBI Taxonomy" id="29760"/>
    <lineage>
        <taxon>Eukaryota</taxon>
        <taxon>Viridiplantae</taxon>
        <taxon>Streptophyta</taxon>
        <taxon>Embryophyta</taxon>
        <taxon>Tracheophyta</taxon>
        <taxon>Spermatophyta</taxon>
        <taxon>Magnoliopsida</taxon>
        <taxon>eudicotyledons</taxon>
        <taxon>Gunneridae</taxon>
        <taxon>Pentapetalae</taxon>
        <taxon>rosids</taxon>
        <taxon>Vitales</taxon>
        <taxon>Vitaceae</taxon>
        <taxon>Viteae</taxon>
        <taxon>Vitis</taxon>
    </lineage>
</organism>
<feature type="region of interest" description="Disordered" evidence="1">
    <location>
        <begin position="217"/>
        <end position="250"/>
    </location>
</feature>
<dbReference type="PaxDb" id="29760-VIT_05s0062g00970.t01"/>
<keyword evidence="3" id="KW-1185">Reference proteome</keyword>
<protein>
    <submittedName>
        <fullName evidence="2">Uncharacterized protein</fullName>
    </submittedName>
</protein>
<reference evidence="3" key="1">
    <citation type="journal article" date="2007" name="Nature">
        <title>The grapevine genome sequence suggests ancestral hexaploidization in major angiosperm phyla.</title>
        <authorList>
            <consortium name="The French-Italian Public Consortium for Grapevine Genome Characterization."/>
            <person name="Jaillon O."/>
            <person name="Aury J.-M."/>
            <person name="Noel B."/>
            <person name="Policriti A."/>
            <person name="Clepet C."/>
            <person name="Casagrande A."/>
            <person name="Choisne N."/>
            <person name="Aubourg S."/>
            <person name="Vitulo N."/>
            <person name="Jubin C."/>
            <person name="Vezzi A."/>
            <person name="Legeai F."/>
            <person name="Hugueney P."/>
            <person name="Dasilva C."/>
            <person name="Horner D."/>
            <person name="Mica E."/>
            <person name="Jublot D."/>
            <person name="Poulain J."/>
            <person name="Bruyere C."/>
            <person name="Billault A."/>
            <person name="Segurens B."/>
            <person name="Gouyvenoux M."/>
            <person name="Ugarte E."/>
            <person name="Cattonaro F."/>
            <person name="Anthouard V."/>
            <person name="Vico V."/>
            <person name="Del Fabbro C."/>
            <person name="Alaux M."/>
            <person name="Di Gaspero G."/>
            <person name="Dumas V."/>
            <person name="Felice N."/>
            <person name="Paillard S."/>
            <person name="Juman I."/>
            <person name="Moroldo M."/>
            <person name="Scalabrin S."/>
            <person name="Canaguier A."/>
            <person name="Le Clainche I."/>
            <person name="Malacrida G."/>
            <person name="Durand E."/>
            <person name="Pesole G."/>
            <person name="Laucou V."/>
            <person name="Chatelet P."/>
            <person name="Merdinoglu D."/>
            <person name="Delledonne M."/>
            <person name="Pezzotti M."/>
            <person name="Lecharny A."/>
            <person name="Scarpelli C."/>
            <person name="Artiguenave F."/>
            <person name="Pe M.E."/>
            <person name="Valle G."/>
            <person name="Morgante M."/>
            <person name="Caboche M."/>
            <person name="Adam-Blondon A.-F."/>
            <person name="Weissenbach J."/>
            <person name="Quetier F."/>
            <person name="Wincker P."/>
        </authorList>
    </citation>
    <scope>NUCLEOTIDE SEQUENCE [LARGE SCALE GENOMIC DNA]</scope>
    <source>
        <strain evidence="3">cv. Pinot noir / PN40024</strain>
    </source>
</reference>
<feature type="region of interest" description="Disordered" evidence="1">
    <location>
        <begin position="264"/>
        <end position="310"/>
    </location>
</feature>
<name>D7U9L6_VITVI</name>